<dbReference type="InterPro" id="IPR016181">
    <property type="entry name" value="Acyl_CoA_acyltransferase"/>
</dbReference>
<dbReference type="RefSeq" id="WP_173212678.1">
    <property type="nucleotide sequence ID" value="NZ_CP053921.1"/>
</dbReference>
<gene>
    <name evidence="4" type="ORF">HQR01_03700</name>
</gene>
<reference evidence="4 5" key="1">
    <citation type="submission" date="2020-05" db="EMBL/GenBank/DDBJ databases">
        <title>Erythrobacter mangrovi sp. nov., isolated from rhizosphere soil of mangrove plant (Kandelia candel).</title>
        <authorList>
            <person name="Ye Y.H."/>
        </authorList>
    </citation>
    <scope>NUCLEOTIDE SEQUENCE [LARGE SCALE GENOMIC DNA]</scope>
    <source>
        <strain evidence="4 5">EB310</strain>
    </source>
</reference>
<proteinExistence type="predicted"/>
<dbReference type="Gene3D" id="3.40.630.30">
    <property type="match status" value="1"/>
</dbReference>
<evidence type="ECO:0000256" key="1">
    <source>
        <dbReference type="ARBA" id="ARBA00022679"/>
    </source>
</evidence>
<evidence type="ECO:0000259" key="3">
    <source>
        <dbReference type="PROSITE" id="PS51186"/>
    </source>
</evidence>
<name>A0A7D4B8V1_9SPHN</name>
<feature type="domain" description="N-acetyltransferase" evidence="3">
    <location>
        <begin position="1"/>
        <end position="170"/>
    </location>
</feature>
<dbReference type="InterPro" id="IPR050832">
    <property type="entry name" value="Bact_Acetyltransf"/>
</dbReference>
<dbReference type="KEGG" id="emv:HQR01_03700"/>
<dbReference type="EMBL" id="CP053921">
    <property type="protein sequence ID" value="QKG70541.1"/>
    <property type="molecule type" value="Genomic_DNA"/>
</dbReference>
<dbReference type="GO" id="GO:0016747">
    <property type="term" value="F:acyltransferase activity, transferring groups other than amino-acyl groups"/>
    <property type="evidence" value="ECO:0007669"/>
    <property type="project" value="InterPro"/>
</dbReference>
<dbReference type="AlphaFoldDB" id="A0A7D4B8V1"/>
<organism evidence="4 5">
    <name type="scientific">Erythrobacter mangrovi</name>
    <dbReference type="NCBI Taxonomy" id="2739433"/>
    <lineage>
        <taxon>Bacteria</taxon>
        <taxon>Pseudomonadati</taxon>
        <taxon>Pseudomonadota</taxon>
        <taxon>Alphaproteobacteria</taxon>
        <taxon>Sphingomonadales</taxon>
        <taxon>Erythrobacteraceae</taxon>
        <taxon>Erythrobacter/Porphyrobacter group</taxon>
        <taxon>Erythrobacter</taxon>
    </lineage>
</organism>
<evidence type="ECO:0000256" key="2">
    <source>
        <dbReference type="ARBA" id="ARBA00023315"/>
    </source>
</evidence>
<dbReference type="SUPFAM" id="SSF55729">
    <property type="entry name" value="Acyl-CoA N-acyltransferases (Nat)"/>
    <property type="match status" value="1"/>
</dbReference>
<accession>A0A7D4B8V1</accession>
<keyword evidence="2" id="KW-0012">Acyltransferase</keyword>
<evidence type="ECO:0000313" key="4">
    <source>
        <dbReference type="EMBL" id="QKG70541.1"/>
    </source>
</evidence>
<protein>
    <submittedName>
        <fullName evidence="4">GNAT family N-acetyltransferase</fullName>
    </submittedName>
</protein>
<dbReference type="Pfam" id="PF00583">
    <property type="entry name" value="Acetyltransf_1"/>
    <property type="match status" value="1"/>
</dbReference>
<dbReference type="PANTHER" id="PTHR43877">
    <property type="entry name" value="AMINOALKYLPHOSPHONATE N-ACETYLTRANSFERASE-RELATED-RELATED"/>
    <property type="match status" value="1"/>
</dbReference>
<sequence length="170" mass="18483">MQLRPAQPADAPTLAEFGRASFAAAFGHLYRPADLAAFEAETYAVETVAAEIAGSEYSHMLAESDGRLAGYCKMRVPSKLAVHSAASNPIELVQLYADPARTGQGIGAALMDWALGLAHDGGHDAILLSVWSGNTGAQRFYARYDFTKIADIHFRVGEQLDEEYLFEKRM</sequence>
<dbReference type="CDD" id="cd04301">
    <property type="entry name" value="NAT_SF"/>
    <property type="match status" value="1"/>
</dbReference>
<dbReference type="PANTHER" id="PTHR43877:SF1">
    <property type="entry name" value="ACETYLTRANSFERASE"/>
    <property type="match status" value="1"/>
</dbReference>
<dbReference type="InterPro" id="IPR000182">
    <property type="entry name" value="GNAT_dom"/>
</dbReference>
<dbReference type="Proteomes" id="UP000504693">
    <property type="component" value="Chromosome"/>
</dbReference>
<dbReference type="PROSITE" id="PS51186">
    <property type="entry name" value="GNAT"/>
    <property type="match status" value="1"/>
</dbReference>
<keyword evidence="1 4" id="KW-0808">Transferase</keyword>
<evidence type="ECO:0000313" key="5">
    <source>
        <dbReference type="Proteomes" id="UP000504693"/>
    </source>
</evidence>
<keyword evidence="5" id="KW-1185">Reference proteome</keyword>